<evidence type="ECO:0000256" key="1">
    <source>
        <dbReference type="SAM" id="SignalP"/>
    </source>
</evidence>
<protein>
    <recommendedName>
        <fullName evidence="4">Co-chaperone DjlA N-terminal domain-containing protein</fullName>
    </recommendedName>
</protein>
<dbReference type="EMBL" id="LGRX02034939">
    <property type="protein sequence ID" value="KAK3236616.1"/>
    <property type="molecule type" value="Genomic_DNA"/>
</dbReference>
<name>A0AAE0EQ84_9CHLO</name>
<reference evidence="2 3" key="1">
    <citation type="journal article" date="2015" name="Genome Biol. Evol.">
        <title>Comparative Genomics of a Bacterivorous Green Alga Reveals Evolutionary Causalities and Consequences of Phago-Mixotrophic Mode of Nutrition.</title>
        <authorList>
            <person name="Burns J.A."/>
            <person name="Paasch A."/>
            <person name="Narechania A."/>
            <person name="Kim E."/>
        </authorList>
    </citation>
    <scope>NUCLEOTIDE SEQUENCE [LARGE SCALE GENOMIC DNA]</scope>
    <source>
        <strain evidence="2 3">PLY_AMNH</strain>
    </source>
</reference>
<evidence type="ECO:0000313" key="2">
    <source>
        <dbReference type="EMBL" id="KAK3236616.1"/>
    </source>
</evidence>
<dbReference type="Proteomes" id="UP001190700">
    <property type="component" value="Unassembled WGS sequence"/>
</dbReference>
<proteinExistence type="predicted"/>
<evidence type="ECO:0008006" key="4">
    <source>
        <dbReference type="Google" id="ProtNLM"/>
    </source>
</evidence>
<dbReference type="AlphaFoldDB" id="A0AAE0EQ84"/>
<feature type="signal peptide" evidence="1">
    <location>
        <begin position="1"/>
        <end position="18"/>
    </location>
</feature>
<organism evidence="2 3">
    <name type="scientific">Cymbomonas tetramitiformis</name>
    <dbReference type="NCBI Taxonomy" id="36881"/>
    <lineage>
        <taxon>Eukaryota</taxon>
        <taxon>Viridiplantae</taxon>
        <taxon>Chlorophyta</taxon>
        <taxon>Pyramimonadophyceae</taxon>
        <taxon>Pyramimonadales</taxon>
        <taxon>Pyramimonadaceae</taxon>
        <taxon>Cymbomonas</taxon>
    </lineage>
</organism>
<evidence type="ECO:0000313" key="3">
    <source>
        <dbReference type="Proteomes" id="UP001190700"/>
    </source>
</evidence>
<accession>A0AAE0EQ84</accession>
<sequence>VTDKTLLFCLWLVASGEGAVPEKEIMSLALRGVINTNFENEMFQFESTRDANLAMLKKAGQTLPPGRSKSDIAVEIITRAWCGGDEATEEDREVARTIADAAFAPCSQ</sequence>
<feature type="chain" id="PRO_5042132376" description="Co-chaperone DjlA N-terminal domain-containing protein" evidence="1">
    <location>
        <begin position="19"/>
        <end position="108"/>
    </location>
</feature>
<keyword evidence="3" id="KW-1185">Reference proteome</keyword>
<feature type="non-terminal residue" evidence="2">
    <location>
        <position position="1"/>
    </location>
</feature>
<keyword evidence="1" id="KW-0732">Signal</keyword>
<gene>
    <name evidence="2" type="ORF">CYMTET_53253</name>
</gene>
<comment type="caution">
    <text evidence="2">The sequence shown here is derived from an EMBL/GenBank/DDBJ whole genome shotgun (WGS) entry which is preliminary data.</text>
</comment>